<keyword evidence="5" id="KW-0547">Nucleotide-binding</keyword>
<proteinExistence type="predicted"/>
<evidence type="ECO:0000313" key="11">
    <source>
        <dbReference type="EMBL" id="MEF2966644.1"/>
    </source>
</evidence>
<keyword evidence="8" id="KW-0902">Two-component regulatory system</keyword>
<keyword evidence="9" id="KW-1133">Transmembrane helix</keyword>
<evidence type="ECO:0000259" key="10">
    <source>
        <dbReference type="PROSITE" id="PS50109"/>
    </source>
</evidence>
<keyword evidence="9" id="KW-0472">Membrane</keyword>
<dbReference type="InterPro" id="IPR004358">
    <property type="entry name" value="Sig_transdc_His_kin-like_C"/>
</dbReference>
<dbReference type="EMBL" id="JAZHPZ010000005">
    <property type="protein sequence ID" value="MEF2966644.1"/>
    <property type="molecule type" value="Genomic_DNA"/>
</dbReference>
<feature type="transmembrane region" description="Helical" evidence="9">
    <location>
        <begin position="197"/>
        <end position="214"/>
    </location>
</feature>
<dbReference type="PROSITE" id="PS50109">
    <property type="entry name" value="HIS_KIN"/>
    <property type="match status" value="1"/>
</dbReference>
<dbReference type="Proteomes" id="UP001306950">
    <property type="component" value="Unassembled WGS sequence"/>
</dbReference>
<gene>
    <name evidence="11" type="ORF">V3851_12460</name>
</gene>
<evidence type="ECO:0000256" key="8">
    <source>
        <dbReference type="ARBA" id="ARBA00023012"/>
    </source>
</evidence>
<dbReference type="InterPro" id="IPR003594">
    <property type="entry name" value="HATPase_dom"/>
</dbReference>
<evidence type="ECO:0000313" key="12">
    <source>
        <dbReference type="Proteomes" id="UP001306950"/>
    </source>
</evidence>
<comment type="catalytic activity">
    <reaction evidence="1">
        <text>ATP + protein L-histidine = ADP + protein N-phospho-L-histidine.</text>
        <dbReference type="EC" id="2.7.13.3"/>
    </reaction>
</comment>
<feature type="transmembrane region" description="Helical" evidence="9">
    <location>
        <begin position="167"/>
        <end position="185"/>
    </location>
</feature>
<keyword evidence="7" id="KW-0067">ATP-binding</keyword>
<dbReference type="RefSeq" id="WP_331846859.1">
    <property type="nucleotide sequence ID" value="NZ_JAZHPZ010000005.1"/>
</dbReference>
<evidence type="ECO:0000256" key="2">
    <source>
        <dbReference type="ARBA" id="ARBA00012438"/>
    </source>
</evidence>
<name>A0ABU7VUN8_9BACL</name>
<feature type="transmembrane region" description="Helical" evidence="9">
    <location>
        <begin position="86"/>
        <end position="107"/>
    </location>
</feature>
<dbReference type="Pfam" id="PF02518">
    <property type="entry name" value="HATPase_c"/>
    <property type="match status" value="1"/>
</dbReference>
<dbReference type="CDD" id="cd00075">
    <property type="entry name" value="HATPase"/>
    <property type="match status" value="1"/>
</dbReference>
<evidence type="ECO:0000256" key="4">
    <source>
        <dbReference type="ARBA" id="ARBA00022679"/>
    </source>
</evidence>
<dbReference type="InterPro" id="IPR036890">
    <property type="entry name" value="HATPase_C_sf"/>
</dbReference>
<evidence type="ECO:0000256" key="1">
    <source>
        <dbReference type="ARBA" id="ARBA00000085"/>
    </source>
</evidence>
<feature type="transmembrane region" description="Helical" evidence="9">
    <location>
        <begin position="113"/>
        <end position="132"/>
    </location>
</feature>
<dbReference type="SUPFAM" id="SSF55874">
    <property type="entry name" value="ATPase domain of HSP90 chaperone/DNA topoisomerase II/histidine kinase"/>
    <property type="match status" value="1"/>
</dbReference>
<dbReference type="SMART" id="SM00387">
    <property type="entry name" value="HATPase_c"/>
    <property type="match status" value="1"/>
</dbReference>
<keyword evidence="4" id="KW-0808">Transferase</keyword>
<dbReference type="InterPro" id="IPR005467">
    <property type="entry name" value="His_kinase_dom"/>
</dbReference>
<protein>
    <recommendedName>
        <fullName evidence="2">histidine kinase</fullName>
        <ecNumber evidence="2">2.7.13.3</ecNumber>
    </recommendedName>
</protein>
<reference evidence="11 12" key="1">
    <citation type="submission" date="2024-02" db="EMBL/GenBank/DDBJ databases">
        <title>A nitrogen-fixing paenibacillus bacterium.</title>
        <authorList>
            <person name="Zhang W.L."/>
            <person name="Chen S.F."/>
        </authorList>
    </citation>
    <scope>NUCLEOTIDE SEQUENCE [LARGE SCALE GENOMIC DNA]</scope>
    <source>
        <strain evidence="11 12">M1</strain>
    </source>
</reference>
<evidence type="ECO:0000256" key="3">
    <source>
        <dbReference type="ARBA" id="ARBA00022553"/>
    </source>
</evidence>
<dbReference type="Gene3D" id="3.30.565.10">
    <property type="entry name" value="Histidine kinase-like ATPase, C-terminal domain"/>
    <property type="match status" value="1"/>
</dbReference>
<dbReference type="PRINTS" id="PR00344">
    <property type="entry name" value="BCTRLSENSOR"/>
</dbReference>
<comment type="caution">
    <text evidence="11">The sequence shown here is derived from an EMBL/GenBank/DDBJ whole genome shotgun (WGS) entry which is preliminary data.</text>
</comment>
<dbReference type="PANTHER" id="PTHR43547">
    <property type="entry name" value="TWO-COMPONENT HISTIDINE KINASE"/>
    <property type="match status" value="1"/>
</dbReference>
<feature type="transmembrane region" description="Helical" evidence="9">
    <location>
        <begin position="27"/>
        <end position="48"/>
    </location>
</feature>
<dbReference type="EC" id="2.7.13.3" evidence="2"/>
<keyword evidence="3" id="KW-0597">Phosphoprotein</keyword>
<keyword evidence="9" id="KW-0812">Transmembrane</keyword>
<dbReference type="PANTHER" id="PTHR43547:SF2">
    <property type="entry name" value="HYBRID SIGNAL TRANSDUCTION HISTIDINE KINASE C"/>
    <property type="match status" value="1"/>
</dbReference>
<evidence type="ECO:0000256" key="9">
    <source>
        <dbReference type="SAM" id="Phobius"/>
    </source>
</evidence>
<sequence length="509" mass="58454">MFIFLVLILFIAISVFFFFQRKYTKATLFMLLMGFSYLVVVSCIIIYMSKDAYYYYYSLEDYFGIQQGLQNRLMFLPVSRENLIRLLNLFSMTFLYAGLCSAIYFAFNVQLKRRFALLAALAVPGILQVIVYDPAFYTSMYYKLYPDYVSSQAFISAYGALHRVTFIVNTLYIVAGAVLLVYALVNAPKVRQIRSNILMIVISYISVQITYYYMNYWAPDVLIKVSKAAHFIRYQPINLVGNPSIYVLLPYISGLCLLVSLYSIYKYTRIQNSIKNQESVISENIDSALFTSRVFSHYIKNELLGIMAQTELLEDMCESSPEVVEEIQVIEQRCRRVYDRLDAVHQKTLKSKIELKPVVLNELLDKLLKDMRSEYKQVQIEYEPPNRQLVIMADPYYFPQAIENIISNAVEALEFVPEKSRRITIESAVKNKWVELVITDNGTGIAEENLNNIFQPFYSSKPTATNWGMGLSICHTIVTAHGGKINAESKLGEGSAFHIVMPLLSIVKT</sequence>
<organism evidence="11 12">
    <name type="scientific">Paenibacillus haidiansis</name>
    <dbReference type="NCBI Taxonomy" id="1574488"/>
    <lineage>
        <taxon>Bacteria</taxon>
        <taxon>Bacillati</taxon>
        <taxon>Bacillota</taxon>
        <taxon>Bacilli</taxon>
        <taxon>Bacillales</taxon>
        <taxon>Paenibacillaceae</taxon>
        <taxon>Paenibacillus</taxon>
    </lineage>
</organism>
<dbReference type="GO" id="GO:0016301">
    <property type="term" value="F:kinase activity"/>
    <property type="evidence" value="ECO:0007669"/>
    <property type="project" value="UniProtKB-KW"/>
</dbReference>
<accession>A0ABU7VUN8</accession>
<keyword evidence="12" id="KW-1185">Reference proteome</keyword>
<keyword evidence="6 11" id="KW-0418">Kinase</keyword>
<evidence type="ECO:0000256" key="5">
    <source>
        <dbReference type="ARBA" id="ARBA00022741"/>
    </source>
</evidence>
<evidence type="ECO:0000256" key="6">
    <source>
        <dbReference type="ARBA" id="ARBA00022777"/>
    </source>
</evidence>
<feature type="domain" description="Histidine kinase" evidence="10">
    <location>
        <begin position="294"/>
        <end position="505"/>
    </location>
</feature>
<evidence type="ECO:0000256" key="7">
    <source>
        <dbReference type="ARBA" id="ARBA00022840"/>
    </source>
</evidence>
<feature type="transmembrane region" description="Helical" evidence="9">
    <location>
        <begin position="245"/>
        <end position="265"/>
    </location>
</feature>